<sequence length="146" mass="16442">MKKSYFFVMTLLLMVAAVGLVSCGDDDEGGVSTAAVVGKWESVSFSAYEVVDGDRRQLDDNVPYEGEEGWEFNADGTGVWLDLTDGYRLPFTWSMSGNRLYIDDGEFLDEFIVEEASGNRLVLGWHEPDEGDGYEYYEAITFRRVD</sequence>
<organism evidence="3 4">
    <name type="scientific">Candidatus Bacteroides merdipullorum</name>
    <dbReference type="NCBI Taxonomy" id="2838474"/>
    <lineage>
        <taxon>Bacteria</taxon>
        <taxon>Pseudomonadati</taxon>
        <taxon>Bacteroidota</taxon>
        <taxon>Bacteroidia</taxon>
        <taxon>Bacteroidales</taxon>
        <taxon>Bacteroidaceae</taxon>
        <taxon>Bacteroides</taxon>
    </lineage>
</organism>
<dbReference type="Pfam" id="PF13648">
    <property type="entry name" value="Lipocalin_4"/>
    <property type="match status" value="1"/>
</dbReference>
<dbReference type="Proteomes" id="UP000824023">
    <property type="component" value="Unassembled WGS sequence"/>
</dbReference>
<dbReference type="AlphaFoldDB" id="A0A9D2A3A0"/>
<feature type="signal peptide" evidence="1">
    <location>
        <begin position="1"/>
        <end position="24"/>
    </location>
</feature>
<accession>A0A9D2A3A0</accession>
<evidence type="ECO:0000256" key="1">
    <source>
        <dbReference type="SAM" id="SignalP"/>
    </source>
</evidence>
<gene>
    <name evidence="3" type="ORF">H9819_03570</name>
</gene>
<protein>
    <submittedName>
        <fullName evidence="3">Lipocalin family protein</fullName>
    </submittedName>
</protein>
<feature type="chain" id="PRO_5039686983" evidence="1">
    <location>
        <begin position="25"/>
        <end position="146"/>
    </location>
</feature>
<evidence type="ECO:0000259" key="2">
    <source>
        <dbReference type="Pfam" id="PF13648"/>
    </source>
</evidence>
<reference evidence="3" key="1">
    <citation type="journal article" date="2021" name="PeerJ">
        <title>Extensive microbial diversity within the chicken gut microbiome revealed by metagenomics and culture.</title>
        <authorList>
            <person name="Gilroy R."/>
            <person name="Ravi A."/>
            <person name="Getino M."/>
            <person name="Pursley I."/>
            <person name="Horton D.L."/>
            <person name="Alikhan N.F."/>
            <person name="Baker D."/>
            <person name="Gharbi K."/>
            <person name="Hall N."/>
            <person name="Watson M."/>
            <person name="Adriaenssens E.M."/>
            <person name="Foster-Nyarko E."/>
            <person name="Jarju S."/>
            <person name="Secka A."/>
            <person name="Antonio M."/>
            <person name="Oren A."/>
            <person name="Chaudhuri R.R."/>
            <person name="La Ragione R."/>
            <person name="Hildebrand F."/>
            <person name="Pallen M.J."/>
        </authorList>
    </citation>
    <scope>NUCLEOTIDE SEQUENCE</scope>
    <source>
        <strain evidence="3">ChiHjej12B11-24981</strain>
    </source>
</reference>
<dbReference type="InterPro" id="IPR024311">
    <property type="entry name" value="Lipocalin-like"/>
</dbReference>
<feature type="domain" description="Lipocalin-like" evidence="2">
    <location>
        <begin position="37"/>
        <end position="123"/>
    </location>
</feature>
<comment type="caution">
    <text evidence="3">The sequence shown here is derived from an EMBL/GenBank/DDBJ whole genome shotgun (WGS) entry which is preliminary data.</text>
</comment>
<proteinExistence type="predicted"/>
<dbReference type="EMBL" id="DXCK01000052">
    <property type="protein sequence ID" value="HIZ01317.1"/>
    <property type="molecule type" value="Genomic_DNA"/>
</dbReference>
<keyword evidence="1" id="KW-0732">Signal</keyword>
<evidence type="ECO:0000313" key="4">
    <source>
        <dbReference type="Proteomes" id="UP000824023"/>
    </source>
</evidence>
<dbReference type="PROSITE" id="PS51257">
    <property type="entry name" value="PROKAR_LIPOPROTEIN"/>
    <property type="match status" value="1"/>
</dbReference>
<name>A0A9D2A3A0_9BACE</name>
<reference evidence="3" key="2">
    <citation type="submission" date="2021-04" db="EMBL/GenBank/DDBJ databases">
        <authorList>
            <person name="Gilroy R."/>
        </authorList>
    </citation>
    <scope>NUCLEOTIDE SEQUENCE</scope>
    <source>
        <strain evidence="3">ChiHjej12B11-24981</strain>
    </source>
</reference>
<evidence type="ECO:0000313" key="3">
    <source>
        <dbReference type="EMBL" id="HIZ01317.1"/>
    </source>
</evidence>